<proteinExistence type="predicted"/>
<dbReference type="STRING" id="1307839.L21SP5_01657"/>
<protein>
    <recommendedName>
        <fullName evidence="2">Fibrobacter succinogenes major paralogous domain-containing protein</fullName>
    </recommendedName>
</protein>
<dbReference type="Proteomes" id="UP000064893">
    <property type="component" value="Chromosome"/>
</dbReference>
<dbReference type="EMBL" id="CP013118">
    <property type="protein sequence ID" value="ALO15300.1"/>
    <property type="molecule type" value="Genomic_DNA"/>
</dbReference>
<dbReference type="PATRIC" id="fig|1307839.3.peg.1755"/>
<name>A0A0S2HZ57_9BACT</name>
<evidence type="ECO:0000259" key="2">
    <source>
        <dbReference type="Pfam" id="PF09603"/>
    </source>
</evidence>
<gene>
    <name evidence="3" type="ORF">L21SP5_01657</name>
</gene>
<keyword evidence="4" id="KW-1185">Reference proteome</keyword>
<dbReference type="RefSeq" id="WP_157754596.1">
    <property type="nucleotide sequence ID" value="NZ_CP013118.1"/>
</dbReference>
<dbReference type="Pfam" id="PF09603">
    <property type="entry name" value="Fib_succ_major"/>
    <property type="match status" value="1"/>
</dbReference>
<keyword evidence="1" id="KW-0732">Signal</keyword>
<feature type="domain" description="Fibrobacter succinogenes major paralogous" evidence="2">
    <location>
        <begin position="43"/>
        <end position="223"/>
    </location>
</feature>
<feature type="chain" id="PRO_5006599278" description="Fibrobacter succinogenes major paralogous domain-containing protein" evidence="1">
    <location>
        <begin position="19"/>
        <end position="227"/>
    </location>
</feature>
<evidence type="ECO:0000256" key="1">
    <source>
        <dbReference type="SAM" id="SignalP"/>
    </source>
</evidence>
<sequence precursor="true">MRKLSIITVIGILTFSLAACFGPAEISNSTMEVNNKKVPTIIVGNQEWMASNLNVGQFANGEPILHAKTVNEWVKAGQDGVPAWCYYNNDPDLGVQYGKLYNWYAVSDPRGLAPDGWRIPDDTDWNNLVDKFGNKNNAGARLKSTSGWLDDGNGEIADGFNVYPAGGRYNNGTFSSKGASAFFWSASDHLMFYGRYRVIHHNKSSIESNSLDKSYGFSIRCVRTIED</sequence>
<reference evidence="3 4" key="1">
    <citation type="submission" date="2015-11" db="EMBL/GenBank/DDBJ databases">
        <title>Description and complete genome sequence of a novel strain predominating in hypersaline microbial mats and representing a new family of the Bacteriodetes phylum.</title>
        <authorList>
            <person name="Spring S."/>
            <person name="Bunk B."/>
            <person name="Sproer C."/>
            <person name="Klenk H.-P."/>
        </authorList>
    </citation>
    <scope>NUCLEOTIDE SEQUENCE [LARGE SCALE GENOMIC DNA]</scope>
    <source>
        <strain evidence="3 4">L21-Spi-D4</strain>
    </source>
</reference>
<dbReference type="KEGG" id="blq:L21SP5_01657"/>
<evidence type="ECO:0000313" key="3">
    <source>
        <dbReference type="EMBL" id="ALO15300.1"/>
    </source>
</evidence>
<dbReference type="OrthoDB" id="9805760at2"/>
<evidence type="ECO:0000313" key="4">
    <source>
        <dbReference type="Proteomes" id="UP000064893"/>
    </source>
</evidence>
<dbReference type="InterPro" id="IPR011871">
    <property type="entry name" value="Fib_succ_major"/>
</dbReference>
<dbReference type="AlphaFoldDB" id="A0A0S2HZ57"/>
<feature type="signal peptide" evidence="1">
    <location>
        <begin position="1"/>
        <end position="18"/>
    </location>
</feature>
<dbReference type="PROSITE" id="PS51257">
    <property type="entry name" value="PROKAR_LIPOPROTEIN"/>
    <property type="match status" value="1"/>
</dbReference>
<organism evidence="3 4">
    <name type="scientific">Salinivirga cyanobacteriivorans</name>
    <dbReference type="NCBI Taxonomy" id="1307839"/>
    <lineage>
        <taxon>Bacteria</taxon>
        <taxon>Pseudomonadati</taxon>
        <taxon>Bacteroidota</taxon>
        <taxon>Bacteroidia</taxon>
        <taxon>Bacteroidales</taxon>
        <taxon>Salinivirgaceae</taxon>
        <taxon>Salinivirga</taxon>
    </lineage>
</organism>
<accession>A0A0S2HZ57</accession>
<dbReference type="NCBIfam" id="TIGR02145">
    <property type="entry name" value="Fib_succ_major"/>
    <property type="match status" value="1"/>
</dbReference>